<evidence type="ECO:0000313" key="4">
    <source>
        <dbReference type="Proteomes" id="UP000738359"/>
    </source>
</evidence>
<evidence type="ECO:0000313" key="3">
    <source>
        <dbReference type="EMBL" id="KAF9968857.1"/>
    </source>
</evidence>
<feature type="compositionally biased region" description="Basic and acidic residues" evidence="1">
    <location>
        <begin position="450"/>
        <end position="459"/>
    </location>
</feature>
<dbReference type="OrthoDB" id="2440294at2759"/>
<evidence type="ECO:0000256" key="2">
    <source>
        <dbReference type="SAM" id="Phobius"/>
    </source>
</evidence>
<dbReference type="AlphaFoldDB" id="A0A9P6JFN5"/>
<gene>
    <name evidence="3" type="ORF">BGZ70_000001</name>
</gene>
<feature type="region of interest" description="Disordered" evidence="1">
    <location>
        <begin position="424"/>
        <end position="459"/>
    </location>
</feature>
<proteinExistence type="predicted"/>
<feature type="transmembrane region" description="Helical" evidence="2">
    <location>
        <begin position="78"/>
        <end position="97"/>
    </location>
</feature>
<dbReference type="Proteomes" id="UP000738359">
    <property type="component" value="Unassembled WGS sequence"/>
</dbReference>
<keyword evidence="2" id="KW-0812">Transmembrane</keyword>
<feature type="compositionally biased region" description="Polar residues" evidence="1">
    <location>
        <begin position="281"/>
        <end position="292"/>
    </location>
</feature>
<comment type="caution">
    <text evidence="3">The sequence shown here is derived from an EMBL/GenBank/DDBJ whole genome shotgun (WGS) entry which is preliminary data.</text>
</comment>
<dbReference type="EMBL" id="JAAAHY010000001">
    <property type="protein sequence ID" value="KAF9968857.1"/>
    <property type="molecule type" value="Genomic_DNA"/>
</dbReference>
<evidence type="ECO:0000256" key="1">
    <source>
        <dbReference type="SAM" id="MobiDB-lite"/>
    </source>
</evidence>
<sequence length="459" mass="50130">MRRRTHVDDEDQVGTAGAAEGMTEVIVSVPLTIADTPAETVSADGASEGTVAAEDPNGLILQRQPTPAERRIQRQLNYLKKFMCVIATMPIIATLAIHNKIELVMWWVLRLAGRLQRLQEETDLARLSLAFAPTQSSTTRVPRHHQENDDEPPPPPDYQSSIITPPAYIVAQQPRKVPSYRSLENLFAFARNGSRIFSRGTAGAAANTHTHTTTTITTGSGDDEGEGEGEGQRGERQQEEGEANSGDLTVAEDVHQGDPSNNDDDNNNRSVIVQMPEDSAETPQASEQTIQHSLEHKAEEKPAMPQEKADDPSTTTTTTTTPLTGITVVPRVEIEFVQPQAYLPQAMPEMVEVGAGLGSHLQTDQHHLHQYQGTRSFVSTTSSSGGSSSTAHETMHDLTLVDSSFDDELLTDRRPSLRTVTSLDGDWETDQDCHSAESSSLAHARHRSRDIKGKAPSRE</sequence>
<name>A0A9P6JFN5_MORAP</name>
<feature type="compositionally biased region" description="Low complexity" evidence="1">
    <location>
        <begin position="201"/>
        <end position="220"/>
    </location>
</feature>
<feature type="region of interest" description="Disordered" evidence="1">
    <location>
        <begin position="201"/>
        <end position="246"/>
    </location>
</feature>
<accession>A0A9P6JFN5</accession>
<feature type="region of interest" description="Disordered" evidence="1">
    <location>
        <begin position="134"/>
        <end position="162"/>
    </location>
</feature>
<feature type="region of interest" description="Disordered" evidence="1">
    <location>
        <begin position="277"/>
        <end position="322"/>
    </location>
</feature>
<keyword evidence="2" id="KW-1133">Transmembrane helix</keyword>
<feature type="compositionally biased region" description="Basic and acidic residues" evidence="1">
    <location>
        <begin position="293"/>
        <end position="311"/>
    </location>
</feature>
<organism evidence="3 4">
    <name type="scientific">Mortierella alpina</name>
    <name type="common">Oleaginous fungus</name>
    <name type="synonym">Mortierella renispora</name>
    <dbReference type="NCBI Taxonomy" id="64518"/>
    <lineage>
        <taxon>Eukaryota</taxon>
        <taxon>Fungi</taxon>
        <taxon>Fungi incertae sedis</taxon>
        <taxon>Mucoromycota</taxon>
        <taxon>Mortierellomycotina</taxon>
        <taxon>Mortierellomycetes</taxon>
        <taxon>Mortierellales</taxon>
        <taxon>Mortierellaceae</taxon>
        <taxon>Mortierella</taxon>
    </lineage>
</organism>
<reference evidence="3" key="1">
    <citation type="journal article" date="2020" name="Fungal Divers.">
        <title>Resolving the Mortierellaceae phylogeny through synthesis of multi-gene phylogenetics and phylogenomics.</title>
        <authorList>
            <person name="Vandepol N."/>
            <person name="Liber J."/>
            <person name="Desiro A."/>
            <person name="Na H."/>
            <person name="Kennedy M."/>
            <person name="Barry K."/>
            <person name="Grigoriev I.V."/>
            <person name="Miller A.N."/>
            <person name="O'Donnell K."/>
            <person name="Stajich J.E."/>
            <person name="Bonito G."/>
        </authorList>
    </citation>
    <scope>NUCLEOTIDE SEQUENCE</scope>
    <source>
        <strain evidence="3">CK1249</strain>
    </source>
</reference>
<protein>
    <submittedName>
        <fullName evidence="3">Uncharacterized protein</fullName>
    </submittedName>
</protein>
<keyword evidence="4" id="KW-1185">Reference proteome</keyword>
<keyword evidence="2" id="KW-0472">Membrane</keyword>
<feature type="compositionally biased region" description="Basic and acidic residues" evidence="1">
    <location>
        <begin position="230"/>
        <end position="239"/>
    </location>
</feature>